<sequence>MKKVRTTYQLAESYLLKGAAILDTMQLDIQAIQAALRADHLDGWLLYDFNGSNPIAKRLAGLSCKNILASRRWYYLIPATGQPRGLVHAIERHTLDALPGEKFIYLERETLEKQLKILLGSCRHVAMEYSPECAIPYISRVDAGTIELLRRLGINVSSSGDLVQRFEASWDAKMLTQHQAASERLYRIKDRTFETIRKAIRDGHEPTEYEIQQQMVSWFKEEGLISDSAPVVATQEHSASPHYMPAATSSRAICRDQVVLLDLWGKLDEPGAVFADITWVGYVGAQPPSEVCRAFEAIRLARDEAVSTVQSAVRKGRDLRGWEIDHITRRAIDRAGYGNRILHRTGHSLGEEVHGNGVHLDNYETRDERRILPGTGFTIEPGIYFESFGVRTEINMYVSENDATVTGPLQTTVVALAE</sequence>
<dbReference type="InterPro" id="IPR000994">
    <property type="entry name" value="Pept_M24"/>
</dbReference>
<reference evidence="2" key="1">
    <citation type="submission" date="2018-05" db="EMBL/GenBank/DDBJ databases">
        <authorList>
            <person name="Lanie J.A."/>
            <person name="Ng W.-L."/>
            <person name="Kazmierczak K.M."/>
            <person name="Andrzejewski T.M."/>
            <person name="Davidsen T.M."/>
            <person name="Wayne K.J."/>
            <person name="Tettelin H."/>
            <person name="Glass J.I."/>
            <person name="Rusch D."/>
            <person name="Podicherti R."/>
            <person name="Tsui H.-C.T."/>
            <person name="Winkler M.E."/>
        </authorList>
    </citation>
    <scope>NUCLEOTIDE SEQUENCE</scope>
</reference>
<dbReference type="InterPro" id="IPR036005">
    <property type="entry name" value="Creatinase/aminopeptidase-like"/>
</dbReference>
<dbReference type="SUPFAM" id="SSF55920">
    <property type="entry name" value="Creatinase/aminopeptidase"/>
    <property type="match status" value="1"/>
</dbReference>
<dbReference type="Gene3D" id="3.90.230.10">
    <property type="entry name" value="Creatinase/methionine aminopeptidase superfamily"/>
    <property type="match status" value="1"/>
</dbReference>
<dbReference type="EMBL" id="UINC01000134">
    <property type="protein sequence ID" value="SUZ49767.1"/>
    <property type="molecule type" value="Genomic_DNA"/>
</dbReference>
<evidence type="ECO:0000313" key="2">
    <source>
        <dbReference type="EMBL" id="SUZ49767.1"/>
    </source>
</evidence>
<proteinExistence type="predicted"/>
<dbReference type="AlphaFoldDB" id="A0A381N5I9"/>
<accession>A0A381N5I9</accession>
<feature type="domain" description="Peptidase M24" evidence="1">
    <location>
        <begin position="186"/>
        <end position="400"/>
    </location>
</feature>
<protein>
    <recommendedName>
        <fullName evidence="1">Peptidase M24 domain-containing protein</fullName>
    </recommendedName>
</protein>
<dbReference type="Pfam" id="PF00557">
    <property type="entry name" value="Peptidase_M24"/>
    <property type="match status" value="1"/>
</dbReference>
<dbReference type="InterPro" id="IPR050659">
    <property type="entry name" value="Peptidase_M24B"/>
</dbReference>
<name>A0A381N5I9_9ZZZZ</name>
<evidence type="ECO:0000259" key="1">
    <source>
        <dbReference type="Pfam" id="PF00557"/>
    </source>
</evidence>
<dbReference type="PANTHER" id="PTHR46112">
    <property type="entry name" value="AMINOPEPTIDASE"/>
    <property type="match status" value="1"/>
</dbReference>
<organism evidence="2">
    <name type="scientific">marine metagenome</name>
    <dbReference type="NCBI Taxonomy" id="408172"/>
    <lineage>
        <taxon>unclassified sequences</taxon>
        <taxon>metagenomes</taxon>
        <taxon>ecological metagenomes</taxon>
    </lineage>
</organism>
<dbReference type="PANTHER" id="PTHR46112:SF3">
    <property type="entry name" value="AMINOPEPTIDASE YPDF"/>
    <property type="match status" value="1"/>
</dbReference>
<gene>
    <name evidence="2" type="ORF">METZ01_LOCUS2621</name>
</gene>